<keyword evidence="1" id="KW-0378">Hydrolase</keyword>
<dbReference type="KEGG" id="clia:C3E79_00355"/>
<sequence>MDAVLFGLSGVILAPRSEAGRRAVERAAGAGDTARFWRAYAELRPDLEVGEVSDARWWQQVGLRAGLADIDVYEAIAADAASLASERRDMVDLLLELVDSGYAVGVIDNVPLGVATHVRECHPWLAELDAVTFSCDIGVGKPDAAAYLVALDAMGAKPGSTLYVDACDEWLAAAAALGVRTVRFTETTDLREDLTKP</sequence>
<dbReference type="Proteomes" id="UP000244754">
    <property type="component" value="Chromosome"/>
</dbReference>
<dbReference type="RefSeq" id="WP_108403126.1">
    <property type="nucleotide sequence ID" value="NZ_CP026948.1"/>
</dbReference>
<proteinExistence type="predicted"/>
<organism evidence="1 2">
    <name type="scientific">Corynebacterium liangguodongii</name>
    <dbReference type="NCBI Taxonomy" id="2079535"/>
    <lineage>
        <taxon>Bacteria</taxon>
        <taxon>Bacillati</taxon>
        <taxon>Actinomycetota</taxon>
        <taxon>Actinomycetes</taxon>
        <taxon>Mycobacteriales</taxon>
        <taxon>Corynebacteriaceae</taxon>
        <taxon>Corynebacterium</taxon>
    </lineage>
</organism>
<dbReference type="PRINTS" id="PR00413">
    <property type="entry name" value="HADHALOGNASE"/>
</dbReference>
<evidence type="ECO:0000313" key="1">
    <source>
        <dbReference type="EMBL" id="AWB83130.1"/>
    </source>
</evidence>
<name>A0A2S0WBK1_9CORY</name>
<dbReference type="GO" id="GO:0016787">
    <property type="term" value="F:hydrolase activity"/>
    <property type="evidence" value="ECO:0007669"/>
    <property type="project" value="UniProtKB-KW"/>
</dbReference>
<keyword evidence="2" id="KW-1185">Reference proteome</keyword>
<dbReference type="PANTHER" id="PTHR43611:SF3">
    <property type="entry name" value="FLAVIN MONONUCLEOTIDE HYDROLASE 1, CHLOROPLATIC"/>
    <property type="match status" value="1"/>
</dbReference>
<dbReference type="AlphaFoldDB" id="A0A2S0WBK1"/>
<dbReference type="SUPFAM" id="SSF56784">
    <property type="entry name" value="HAD-like"/>
    <property type="match status" value="1"/>
</dbReference>
<dbReference type="InterPro" id="IPR006439">
    <property type="entry name" value="HAD-SF_hydro_IA"/>
</dbReference>
<evidence type="ECO:0000313" key="2">
    <source>
        <dbReference type="Proteomes" id="UP000244754"/>
    </source>
</evidence>
<gene>
    <name evidence="1" type="ORF">C3E79_00355</name>
</gene>
<accession>A0A2S0WBK1</accession>
<reference evidence="2" key="1">
    <citation type="submission" date="2018-01" db="EMBL/GenBank/DDBJ databases">
        <authorList>
            <person name="Li J."/>
        </authorList>
    </citation>
    <scope>NUCLEOTIDE SEQUENCE [LARGE SCALE GENOMIC DNA]</scope>
    <source>
        <strain evidence="2">2184</strain>
    </source>
</reference>
<dbReference type="EMBL" id="CP026948">
    <property type="protein sequence ID" value="AWB83130.1"/>
    <property type="molecule type" value="Genomic_DNA"/>
</dbReference>
<dbReference type="InterPro" id="IPR036412">
    <property type="entry name" value="HAD-like_sf"/>
</dbReference>
<dbReference type="Gene3D" id="3.40.50.1000">
    <property type="entry name" value="HAD superfamily/HAD-like"/>
    <property type="match status" value="1"/>
</dbReference>
<dbReference type="OrthoDB" id="9797415at2"/>
<protein>
    <submittedName>
        <fullName evidence="1">HAD family hydrolase</fullName>
    </submittedName>
</protein>
<dbReference type="Pfam" id="PF00702">
    <property type="entry name" value="Hydrolase"/>
    <property type="match status" value="1"/>
</dbReference>
<dbReference type="InterPro" id="IPR023214">
    <property type="entry name" value="HAD_sf"/>
</dbReference>
<dbReference type="PANTHER" id="PTHR43611">
    <property type="entry name" value="ALPHA-D-GLUCOSE 1-PHOSPHATE PHOSPHATASE"/>
    <property type="match status" value="1"/>
</dbReference>